<reference evidence="1" key="1">
    <citation type="submission" date="2018-05" db="EMBL/GenBank/DDBJ databases">
        <authorList>
            <person name="Lanie J.A."/>
            <person name="Ng W.-L."/>
            <person name="Kazmierczak K.M."/>
            <person name="Andrzejewski T.M."/>
            <person name="Davidsen T.M."/>
            <person name="Wayne K.J."/>
            <person name="Tettelin H."/>
            <person name="Glass J.I."/>
            <person name="Rusch D."/>
            <person name="Podicherti R."/>
            <person name="Tsui H.-C.T."/>
            <person name="Winkler M.E."/>
        </authorList>
    </citation>
    <scope>NUCLEOTIDE SEQUENCE</scope>
</reference>
<dbReference type="AlphaFoldDB" id="A0A383BLH5"/>
<organism evidence="1">
    <name type="scientific">marine metagenome</name>
    <dbReference type="NCBI Taxonomy" id="408172"/>
    <lineage>
        <taxon>unclassified sequences</taxon>
        <taxon>metagenomes</taxon>
        <taxon>ecological metagenomes</taxon>
    </lineage>
</organism>
<evidence type="ECO:0000313" key="1">
    <source>
        <dbReference type="EMBL" id="SVE20248.1"/>
    </source>
</evidence>
<feature type="non-terminal residue" evidence="1">
    <location>
        <position position="157"/>
    </location>
</feature>
<sequence length="157" mass="18472">MYVVIGNGESRKDFNLDLLLNHITYGCNAMYRDWAPTNLICIDNKMLHELVTSDYPKLHQCWFRNFQLLDSDMYPVLRSTVSPDIEVIENENTSFKFAYYGQEISRVFHDDTQTMDLQEKPCHWFTWITEEDKINVVDDLKHIPLLDSGPLATWLCC</sequence>
<accession>A0A383BLH5</accession>
<dbReference type="EMBL" id="UINC01201075">
    <property type="protein sequence ID" value="SVE20248.1"/>
    <property type="molecule type" value="Genomic_DNA"/>
</dbReference>
<proteinExistence type="predicted"/>
<protein>
    <submittedName>
        <fullName evidence="1">Uncharacterized protein</fullName>
    </submittedName>
</protein>
<gene>
    <name evidence="1" type="ORF">METZ01_LOCUS473102</name>
</gene>
<name>A0A383BLH5_9ZZZZ</name>